<organism evidence="1 2">
    <name type="scientific">Streptomyces tsukubensis (strain DSM 42081 / NBRC 108919 / NRRL 18488 / 9993)</name>
    <dbReference type="NCBI Taxonomy" id="1114943"/>
    <lineage>
        <taxon>Bacteria</taxon>
        <taxon>Bacillati</taxon>
        <taxon>Actinomycetota</taxon>
        <taxon>Actinomycetes</taxon>
        <taxon>Kitasatosporales</taxon>
        <taxon>Streptomycetaceae</taxon>
        <taxon>Streptomyces</taxon>
    </lineage>
</organism>
<sequence length="302" mass="32782">MGGMETTGGNQLIRDPGTAAAFARALHETPGDFIGRDPVPVLSFEPGASLRDRREAFGAVYGAIVARTGEPTLHGGSARGPDIRWRDPRRTVLLSGAGTWALLSVHDTDLLEAAERRSFDWGGAWSPAEPHDVGLLPYLWRLDRSGPGEPPADYPTGRPVAGLDHFASALELLLAAWVEQLPVQVGDDWAAFTLTSSADRGRRFHLSYARGDGLLVSVDDRDGGDSPERGDLMRSRGWHSHDRGWWQAEFPDPDRPHTAEAARTVLAELYARGTSAPSQLRVRDASCRDRGTLLLPGLGVRT</sequence>
<dbReference type="Proteomes" id="UP000005940">
    <property type="component" value="Chromosome"/>
</dbReference>
<gene>
    <name evidence="1" type="ORF">STSU_009255</name>
</gene>
<evidence type="ECO:0000313" key="1">
    <source>
        <dbReference type="EMBL" id="QKM71481.1"/>
    </source>
</evidence>
<evidence type="ECO:0000313" key="2">
    <source>
        <dbReference type="Proteomes" id="UP000005940"/>
    </source>
</evidence>
<reference evidence="1 2" key="1">
    <citation type="journal article" date="2012" name="J. Bacteriol.">
        <title>Draft genome of Streptomyces tsukubaensis NRRL 18488, the producer of the clinically important immunosuppressant tacrolimus (FK506).</title>
        <authorList>
            <person name="Barreiro C."/>
            <person name="Prieto C."/>
            <person name="Sola-Landa A."/>
            <person name="Solera E."/>
            <person name="Martinez-Castro M."/>
            <person name="Perez-Redondo R."/>
            <person name="Garcia-Estrada C."/>
            <person name="Aparicio J.F."/>
            <person name="Fernandez-Martinez L.T."/>
            <person name="Santos-Aberturas J."/>
            <person name="Salehi-Najafabadi Z."/>
            <person name="Rodriguez-Garcia A."/>
            <person name="Tauch A."/>
            <person name="Martin J.F."/>
        </authorList>
    </citation>
    <scope>NUCLEOTIDE SEQUENCE [LARGE SCALE GENOMIC DNA]</scope>
    <source>
        <strain evidence="2">DSM 42081 / NBRC 108919 / NRRL 18488 / 9993</strain>
    </source>
</reference>
<accession>A0A7G3UPG5</accession>
<protein>
    <submittedName>
        <fullName evidence="1">Uncharacterized protein</fullName>
    </submittedName>
</protein>
<dbReference type="AlphaFoldDB" id="A0A7G3UPG5"/>
<proteinExistence type="predicted"/>
<keyword evidence="2" id="KW-1185">Reference proteome</keyword>
<dbReference type="EMBL" id="CP029159">
    <property type="protein sequence ID" value="QKM71481.1"/>
    <property type="molecule type" value="Genomic_DNA"/>
</dbReference>
<name>A0A7G3UPG5_STRT9</name>